<proteinExistence type="predicted"/>
<protein>
    <submittedName>
        <fullName evidence="3">Uncharacterized protein</fullName>
    </submittedName>
</protein>
<organism evidence="2 3">
    <name type="scientific">Steinernema glaseri</name>
    <dbReference type="NCBI Taxonomy" id="37863"/>
    <lineage>
        <taxon>Eukaryota</taxon>
        <taxon>Metazoa</taxon>
        <taxon>Ecdysozoa</taxon>
        <taxon>Nematoda</taxon>
        <taxon>Chromadorea</taxon>
        <taxon>Rhabditida</taxon>
        <taxon>Tylenchina</taxon>
        <taxon>Panagrolaimomorpha</taxon>
        <taxon>Strongyloidoidea</taxon>
        <taxon>Steinernematidae</taxon>
        <taxon>Steinernema</taxon>
    </lineage>
</organism>
<feature type="region of interest" description="Disordered" evidence="1">
    <location>
        <begin position="1"/>
        <end position="23"/>
    </location>
</feature>
<dbReference type="AlphaFoldDB" id="A0A1I7YC07"/>
<dbReference type="WBParaSite" id="L893_g14834.t1">
    <property type="protein sequence ID" value="L893_g14834.t1"/>
    <property type="gene ID" value="L893_g14834"/>
</dbReference>
<feature type="compositionally biased region" description="Basic and acidic residues" evidence="1">
    <location>
        <begin position="1"/>
        <end position="15"/>
    </location>
</feature>
<evidence type="ECO:0000256" key="1">
    <source>
        <dbReference type="SAM" id="MobiDB-lite"/>
    </source>
</evidence>
<dbReference type="Proteomes" id="UP000095287">
    <property type="component" value="Unplaced"/>
</dbReference>
<evidence type="ECO:0000313" key="3">
    <source>
        <dbReference type="WBParaSite" id="L893_g14834.t1"/>
    </source>
</evidence>
<evidence type="ECO:0000313" key="2">
    <source>
        <dbReference type="Proteomes" id="UP000095287"/>
    </source>
</evidence>
<accession>A0A1I7YC07</accession>
<sequence>MPAVLRREEEPENHTEGAATSDLLLFGTVDTGQMDRRRPIAPPDTQAYGCKNDGFLTGAQMSSMGVLVSEELILKEPWMLDKWIEDVQ</sequence>
<keyword evidence="2" id="KW-1185">Reference proteome</keyword>
<name>A0A1I7YC07_9BILA</name>
<reference evidence="3" key="1">
    <citation type="submission" date="2016-11" db="UniProtKB">
        <authorList>
            <consortium name="WormBaseParasite"/>
        </authorList>
    </citation>
    <scope>IDENTIFICATION</scope>
</reference>